<keyword evidence="4 8" id="KW-0067">ATP-binding</keyword>
<keyword evidence="7 8" id="KW-0804">Transcription</keyword>
<comment type="function">
    <text evidence="8">Negatively regulates transcription of bacterial ribonucleotide reductase nrd genes and operons by binding to NrdR-boxes.</text>
</comment>
<reference evidence="11 12" key="1">
    <citation type="submission" date="2023-07" db="EMBL/GenBank/DDBJ databases">
        <title>Genomic Encyclopedia of Type Strains, Phase IV (KMG-IV): sequencing the most valuable type-strain genomes for metagenomic binning, comparative biology and taxonomic classification.</title>
        <authorList>
            <person name="Goeker M."/>
        </authorList>
    </citation>
    <scope>NUCLEOTIDE SEQUENCE [LARGE SCALE GENOMIC DNA]</scope>
    <source>
        <strain evidence="11 12">DSM 22170</strain>
    </source>
</reference>
<feature type="compositionally biased region" description="Acidic residues" evidence="9">
    <location>
        <begin position="174"/>
        <end position="184"/>
    </location>
</feature>
<dbReference type="Pfam" id="PF22811">
    <property type="entry name" value="Zn_ribbon_NrdR"/>
    <property type="match status" value="1"/>
</dbReference>
<feature type="compositionally biased region" description="Polar residues" evidence="9">
    <location>
        <begin position="161"/>
        <end position="171"/>
    </location>
</feature>
<evidence type="ECO:0000256" key="4">
    <source>
        <dbReference type="ARBA" id="ARBA00022840"/>
    </source>
</evidence>
<dbReference type="Proteomes" id="UP001185028">
    <property type="component" value="Unassembled WGS sequence"/>
</dbReference>
<evidence type="ECO:0000256" key="8">
    <source>
        <dbReference type="HAMAP-Rule" id="MF_00440"/>
    </source>
</evidence>
<evidence type="ECO:0000256" key="9">
    <source>
        <dbReference type="SAM" id="MobiDB-lite"/>
    </source>
</evidence>
<keyword evidence="6 8" id="KW-0238">DNA-binding</keyword>
<evidence type="ECO:0000256" key="3">
    <source>
        <dbReference type="ARBA" id="ARBA00022833"/>
    </source>
</evidence>
<dbReference type="RefSeq" id="WP_229685574.1">
    <property type="nucleotide sequence ID" value="NZ_BMMB01000001.1"/>
</dbReference>
<proteinExistence type="inferred from homology"/>
<dbReference type="InterPro" id="IPR055173">
    <property type="entry name" value="NrdR-like_N"/>
</dbReference>
<evidence type="ECO:0000256" key="1">
    <source>
        <dbReference type="ARBA" id="ARBA00022491"/>
    </source>
</evidence>
<dbReference type="NCBIfam" id="TIGR00244">
    <property type="entry name" value="transcriptional regulator NrdR"/>
    <property type="match status" value="1"/>
</dbReference>
<dbReference type="InterPro" id="IPR005144">
    <property type="entry name" value="ATP-cone_dom"/>
</dbReference>
<evidence type="ECO:0000256" key="5">
    <source>
        <dbReference type="ARBA" id="ARBA00023015"/>
    </source>
</evidence>
<comment type="caution">
    <text evidence="11">The sequence shown here is derived from an EMBL/GenBank/DDBJ whole genome shotgun (WGS) entry which is preliminary data.</text>
</comment>
<keyword evidence="5 8" id="KW-0805">Transcription regulation</keyword>
<accession>A0ABU1IZH3</accession>
<keyword evidence="8" id="KW-0863">Zinc-finger</keyword>
<dbReference type="InterPro" id="IPR003796">
    <property type="entry name" value="RNR_NrdR-like"/>
</dbReference>
<organism evidence="11 12">
    <name type="scientific">Paenibacillus hunanensis</name>
    <dbReference type="NCBI Taxonomy" id="539262"/>
    <lineage>
        <taxon>Bacteria</taxon>
        <taxon>Bacillati</taxon>
        <taxon>Bacillota</taxon>
        <taxon>Bacilli</taxon>
        <taxon>Bacillales</taxon>
        <taxon>Paenibacillaceae</taxon>
        <taxon>Paenibacillus</taxon>
    </lineage>
</organism>
<protein>
    <recommendedName>
        <fullName evidence="8">Transcriptional repressor NrdR</fullName>
    </recommendedName>
</protein>
<evidence type="ECO:0000256" key="7">
    <source>
        <dbReference type="ARBA" id="ARBA00023163"/>
    </source>
</evidence>
<keyword evidence="12" id="KW-1185">Reference proteome</keyword>
<keyword evidence="1 8" id="KW-0678">Repressor</keyword>
<dbReference type="EMBL" id="JAVDQH010000008">
    <property type="protein sequence ID" value="MDR6244564.1"/>
    <property type="molecule type" value="Genomic_DNA"/>
</dbReference>
<dbReference type="PANTHER" id="PTHR30455">
    <property type="entry name" value="TRANSCRIPTIONAL REPRESSOR NRDR"/>
    <property type="match status" value="1"/>
</dbReference>
<feature type="region of interest" description="Disordered" evidence="9">
    <location>
        <begin position="149"/>
        <end position="184"/>
    </location>
</feature>
<name>A0ABU1IZH3_9BACL</name>
<keyword evidence="3 8" id="KW-0862">Zinc</keyword>
<evidence type="ECO:0000256" key="6">
    <source>
        <dbReference type="ARBA" id="ARBA00023125"/>
    </source>
</evidence>
<dbReference type="HAMAP" id="MF_00440">
    <property type="entry name" value="NrdR"/>
    <property type="match status" value="1"/>
</dbReference>
<feature type="zinc finger region" evidence="8">
    <location>
        <begin position="3"/>
        <end position="34"/>
    </location>
</feature>
<dbReference type="Pfam" id="PF03477">
    <property type="entry name" value="ATP-cone"/>
    <property type="match status" value="1"/>
</dbReference>
<keyword evidence="2 8" id="KW-0547">Nucleotide-binding</keyword>
<evidence type="ECO:0000313" key="11">
    <source>
        <dbReference type="EMBL" id="MDR6244564.1"/>
    </source>
</evidence>
<evidence type="ECO:0000259" key="10">
    <source>
        <dbReference type="PROSITE" id="PS51161"/>
    </source>
</evidence>
<comment type="similarity">
    <text evidence="8">Belongs to the NrdR family.</text>
</comment>
<gene>
    <name evidence="8" type="primary">nrdR</name>
    <name evidence="11" type="ORF">JOC58_002457</name>
</gene>
<sequence>MKCPYCGHNGTKVLDSRPANDNKSIRRRRECESCSRRFTTFEMVEVTPLIVIKKDGSREEFSRDKLLRGLIRACEKRPVSVDQLDAIVSEVEKSLYATALAEVESRAVGELVMEQLYPVDEVAYVRFASVYRQFKDINMFMKELQGLLSDDPKHEKKSKPQAGTTSSNTYADAQDLEDTQSEQD</sequence>
<dbReference type="PROSITE" id="PS51161">
    <property type="entry name" value="ATP_CONE"/>
    <property type="match status" value="1"/>
</dbReference>
<feature type="domain" description="ATP-cone" evidence="10">
    <location>
        <begin position="49"/>
        <end position="139"/>
    </location>
</feature>
<evidence type="ECO:0000313" key="12">
    <source>
        <dbReference type="Proteomes" id="UP001185028"/>
    </source>
</evidence>
<dbReference type="PANTHER" id="PTHR30455:SF2">
    <property type="entry name" value="TRANSCRIPTIONAL REPRESSOR NRDR"/>
    <property type="match status" value="1"/>
</dbReference>
<comment type="cofactor">
    <cofactor evidence="8">
        <name>Zn(2+)</name>
        <dbReference type="ChEBI" id="CHEBI:29105"/>
    </cofactor>
    <text evidence="8">Binds 1 zinc ion.</text>
</comment>
<keyword evidence="8" id="KW-0479">Metal-binding</keyword>
<evidence type="ECO:0000256" key="2">
    <source>
        <dbReference type="ARBA" id="ARBA00022741"/>
    </source>
</evidence>